<gene>
    <name evidence="1" type="ORF">IG617_01520</name>
</gene>
<comment type="caution">
    <text evidence="1">The sequence shown here is derived from an EMBL/GenBank/DDBJ whole genome shotgun (WGS) entry which is preliminary data.</text>
</comment>
<evidence type="ECO:0000313" key="2">
    <source>
        <dbReference type="Proteomes" id="UP000615687"/>
    </source>
</evidence>
<proteinExistence type="predicted"/>
<dbReference type="EMBL" id="JACYXJ010000001">
    <property type="protein sequence ID" value="MBD8874953.1"/>
    <property type="molecule type" value="Genomic_DNA"/>
</dbReference>
<accession>A0ABR9C4Z9</accession>
<name>A0ABR9C4Z9_9HYPH</name>
<keyword evidence="2" id="KW-1185">Reference proteome</keyword>
<dbReference type="RefSeq" id="WP_192106678.1">
    <property type="nucleotide sequence ID" value="NZ_JACYXJ010000001.1"/>
</dbReference>
<reference evidence="1 2" key="1">
    <citation type="submission" date="2020-09" db="EMBL/GenBank/DDBJ databases">
        <title>The genome sequence of type strain Labrenzia polysiphoniae KACC 19711.</title>
        <authorList>
            <person name="Liu Y."/>
        </authorList>
    </citation>
    <scope>NUCLEOTIDE SEQUENCE [LARGE SCALE GENOMIC DNA]</scope>
    <source>
        <strain evidence="1 2">KACC 19711</strain>
    </source>
</reference>
<evidence type="ECO:0000313" key="1">
    <source>
        <dbReference type="EMBL" id="MBD8874953.1"/>
    </source>
</evidence>
<protein>
    <submittedName>
        <fullName evidence="1">Uncharacterized protein</fullName>
    </submittedName>
</protein>
<organism evidence="1 2">
    <name type="scientific">Roseibium polysiphoniae</name>
    <dbReference type="NCBI Taxonomy" id="2571221"/>
    <lineage>
        <taxon>Bacteria</taxon>
        <taxon>Pseudomonadati</taxon>
        <taxon>Pseudomonadota</taxon>
        <taxon>Alphaproteobacteria</taxon>
        <taxon>Hyphomicrobiales</taxon>
        <taxon>Stappiaceae</taxon>
        <taxon>Roseibium</taxon>
    </lineage>
</organism>
<sequence length="609" mass="67674">MRTFSKNDEKSIRMNAPTDATALVALDLKQAQAFKHLHARELTCVAYSPDAANFLKFNGLNTIELENIITTSTHSEILLKSEILINNIENTLSTDGIPSGVVESCRIFLFNYIPALLLLEETLKKIPFSSFAIESRGRILAGISQDAAIGELACHLGDSYLALLPNNRCSKLNSYLCHFSNKIIQRLVLHRPMALQLDRATPFTSKICNTIANSNQNIVIASARPPGKTIASTIRRTLKSVCSIFLSRGRRCEVTLFRAPLPRQSKHLSPLRINPSKEISTAVADAINKGLNRHMANIAQDVIAGQLLARHAKPQVIVIDHLIQPSVYQAAVDFAASGVPALMANHGSDTAQTDRLSKLGAKFWARHGRIILPGLDTLFCKGPLTAKLAKEMHENTPQILPIRIGPKHKSFKKGSDAFLIIMAGNYRELCNYVPFVTETPGEYLRGLLEFSRAASQVDGIRLVIKLKPNKTGLPVEWLNQELKKPEYCGRVEIDTETPLGQLFGTMDLLVGNNSATLQEALDNRIPLLLNTWRRKYFHFPASFVPPTANRRAAVYAVRSAHELGPMLKALRDYHQDRLADEEVCGLVWTPEELATTDEFLRHILDQTPH</sequence>
<dbReference type="Proteomes" id="UP000615687">
    <property type="component" value="Unassembled WGS sequence"/>
</dbReference>